<comment type="caution">
    <text evidence="2">The sequence shown here is derived from an EMBL/GenBank/DDBJ whole genome shotgun (WGS) entry which is preliminary data.</text>
</comment>
<name>A0A9P3PUZ0_LYOSH</name>
<keyword evidence="1" id="KW-0812">Transmembrane</keyword>
<evidence type="ECO:0000256" key="1">
    <source>
        <dbReference type="SAM" id="Phobius"/>
    </source>
</evidence>
<keyword evidence="1" id="KW-0472">Membrane</keyword>
<gene>
    <name evidence="2" type="ORF">LshimejAT787_1100340</name>
</gene>
<protein>
    <submittedName>
        <fullName evidence="2">Uncharacterized protein</fullName>
    </submittedName>
</protein>
<feature type="transmembrane region" description="Helical" evidence="1">
    <location>
        <begin position="43"/>
        <end position="61"/>
    </location>
</feature>
<sequence length="79" mass="8553">MGLHRYRDCVRVDPPSLIPGQYGGIYYLMFVTFAAFFAETYGFSPGIGGLAFLGLGVGFLGSHVCRSQVLRHVIQIPGG</sequence>
<dbReference type="EMBL" id="BRPK01000011">
    <property type="protein sequence ID" value="GLB42019.1"/>
    <property type="molecule type" value="Genomic_DNA"/>
</dbReference>
<keyword evidence="1" id="KW-1133">Transmembrane helix</keyword>
<accession>A0A9P3PUZ0</accession>
<reference evidence="2" key="1">
    <citation type="submission" date="2022-07" db="EMBL/GenBank/DDBJ databases">
        <title>The genome of Lyophyllum shimeji provides insight into the initial evolution of ectomycorrhizal fungal genome.</title>
        <authorList>
            <person name="Kobayashi Y."/>
            <person name="Shibata T."/>
            <person name="Hirakawa H."/>
            <person name="Shigenobu S."/>
            <person name="Nishiyama T."/>
            <person name="Yamada A."/>
            <person name="Hasebe M."/>
            <person name="Kawaguchi M."/>
        </authorList>
    </citation>
    <scope>NUCLEOTIDE SEQUENCE</scope>
    <source>
        <strain evidence="2">AT787</strain>
    </source>
</reference>
<dbReference type="Proteomes" id="UP001063166">
    <property type="component" value="Unassembled WGS sequence"/>
</dbReference>
<keyword evidence="3" id="KW-1185">Reference proteome</keyword>
<organism evidence="2 3">
    <name type="scientific">Lyophyllum shimeji</name>
    <name type="common">Hon-shimeji</name>
    <name type="synonym">Tricholoma shimeji</name>
    <dbReference type="NCBI Taxonomy" id="47721"/>
    <lineage>
        <taxon>Eukaryota</taxon>
        <taxon>Fungi</taxon>
        <taxon>Dikarya</taxon>
        <taxon>Basidiomycota</taxon>
        <taxon>Agaricomycotina</taxon>
        <taxon>Agaricomycetes</taxon>
        <taxon>Agaricomycetidae</taxon>
        <taxon>Agaricales</taxon>
        <taxon>Tricholomatineae</taxon>
        <taxon>Lyophyllaceae</taxon>
        <taxon>Lyophyllum</taxon>
    </lineage>
</organism>
<evidence type="ECO:0000313" key="2">
    <source>
        <dbReference type="EMBL" id="GLB42019.1"/>
    </source>
</evidence>
<feature type="transmembrane region" description="Helical" evidence="1">
    <location>
        <begin position="20"/>
        <end position="37"/>
    </location>
</feature>
<evidence type="ECO:0000313" key="3">
    <source>
        <dbReference type="Proteomes" id="UP001063166"/>
    </source>
</evidence>
<proteinExistence type="predicted"/>
<dbReference type="AlphaFoldDB" id="A0A9P3PUZ0"/>